<name>A0ABP8JYL5_9BACT</name>
<evidence type="ECO:0000256" key="1">
    <source>
        <dbReference type="SAM" id="SignalP"/>
    </source>
</evidence>
<evidence type="ECO:0000313" key="4">
    <source>
        <dbReference type="Proteomes" id="UP001500936"/>
    </source>
</evidence>
<dbReference type="Proteomes" id="UP001500936">
    <property type="component" value="Unassembled WGS sequence"/>
</dbReference>
<feature type="chain" id="PRO_5047436891" description="DUF4440 domain-containing protein" evidence="1">
    <location>
        <begin position="19"/>
        <end position="139"/>
    </location>
</feature>
<dbReference type="InterPro" id="IPR027843">
    <property type="entry name" value="DUF4440"/>
</dbReference>
<keyword evidence="4" id="KW-1185">Reference proteome</keyword>
<sequence>MKKTLTTLFLLLSVAAVAQTNLADEFPAMMKARNLDNKAWLQAHTTPDMAFIGGHDGLVHDKDWMLGHFKNQKSHTADLTNVKIQQVGDLAVATGISTLSIETLEGKKQSYKDAFTYTLRWIGGKWMITNLHHTKIDYQ</sequence>
<accession>A0ABP8JYL5</accession>
<dbReference type="EMBL" id="BAABHB010000001">
    <property type="protein sequence ID" value="GAA4398019.1"/>
    <property type="molecule type" value="Genomic_DNA"/>
</dbReference>
<evidence type="ECO:0000259" key="2">
    <source>
        <dbReference type="Pfam" id="PF14534"/>
    </source>
</evidence>
<organism evidence="3 4">
    <name type="scientific">Nibrella viscosa</name>
    <dbReference type="NCBI Taxonomy" id="1084524"/>
    <lineage>
        <taxon>Bacteria</taxon>
        <taxon>Pseudomonadati</taxon>
        <taxon>Bacteroidota</taxon>
        <taxon>Cytophagia</taxon>
        <taxon>Cytophagales</taxon>
        <taxon>Spirosomataceae</taxon>
        <taxon>Nibrella</taxon>
    </lineage>
</organism>
<proteinExistence type="predicted"/>
<reference evidence="4" key="1">
    <citation type="journal article" date="2019" name="Int. J. Syst. Evol. Microbiol.">
        <title>The Global Catalogue of Microorganisms (GCM) 10K type strain sequencing project: providing services to taxonomists for standard genome sequencing and annotation.</title>
        <authorList>
            <consortium name="The Broad Institute Genomics Platform"/>
            <consortium name="The Broad Institute Genome Sequencing Center for Infectious Disease"/>
            <person name="Wu L."/>
            <person name="Ma J."/>
        </authorList>
    </citation>
    <scope>NUCLEOTIDE SEQUENCE [LARGE SCALE GENOMIC DNA]</scope>
    <source>
        <strain evidence="4">JCM 17925</strain>
    </source>
</reference>
<keyword evidence="1" id="KW-0732">Signal</keyword>
<dbReference type="Gene3D" id="3.10.450.50">
    <property type="match status" value="1"/>
</dbReference>
<feature type="signal peptide" evidence="1">
    <location>
        <begin position="1"/>
        <end position="18"/>
    </location>
</feature>
<evidence type="ECO:0000313" key="3">
    <source>
        <dbReference type="EMBL" id="GAA4398019.1"/>
    </source>
</evidence>
<gene>
    <name evidence="3" type="ORF">GCM10023187_08090</name>
</gene>
<dbReference type="RefSeq" id="WP_345264207.1">
    <property type="nucleotide sequence ID" value="NZ_BAABHB010000001.1"/>
</dbReference>
<dbReference type="InterPro" id="IPR032710">
    <property type="entry name" value="NTF2-like_dom_sf"/>
</dbReference>
<protein>
    <recommendedName>
        <fullName evidence="2">DUF4440 domain-containing protein</fullName>
    </recommendedName>
</protein>
<comment type="caution">
    <text evidence="3">The sequence shown here is derived from an EMBL/GenBank/DDBJ whole genome shotgun (WGS) entry which is preliminary data.</text>
</comment>
<dbReference type="Pfam" id="PF14534">
    <property type="entry name" value="DUF4440"/>
    <property type="match status" value="1"/>
</dbReference>
<dbReference type="SUPFAM" id="SSF54427">
    <property type="entry name" value="NTF2-like"/>
    <property type="match status" value="1"/>
</dbReference>
<feature type="domain" description="DUF4440" evidence="2">
    <location>
        <begin position="39"/>
        <end position="128"/>
    </location>
</feature>